<dbReference type="EMBL" id="AP017315">
    <property type="protein sequence ID" value="BAU33005.1"/>
    <property type="molecule type" value="Genomic_DNA"/>
</dbReference>
<dbReference type="InterPro" id="IPR029261">
    <property type="entry name" value="Transposase_Znf"/>
</dbReference>
<sequence length="443" mass="49655">MTEPTTCCRADGNYCNRCDLLLGLEGLRVIAVERRGLGSLTVTVESPPGPAGCPGCGVLATGHGRAPVPLVDAPAMGRPVQLLWRKRRWRCAEGACEVVTFLEQDHTVALPRAKLTTRAAWWAIEQMRREHASVNGIRRQLGTSWRTVWETIKPLLQIAEADPARFDGVTVLGVDEHVWHHVSTKPINVGGRGPKELTGMVDLTRDAAGRTRARLLDLVPGRSGEAYRAWLQGRGPDFRDRVKIATLDPFRGYKNAIDDQLDDARAVLDAFHVVKLGTKVVDDVRRRVQQQLHGHRGRKGDPLYGIRNLLRAGEEHLTERQRTRLARAWAADEQHVEVEVAWHCAQQLRSCYHQAGHREGRVIAEQVLRSFFTCPIPEVARLGRTLRTWRDEFLGYFDTGGANNGGTEAMNGLIELHRRIARGFRNRDNYRLRMLLIGGGLFA</sequence>
<dbReference type="KEGG" id="malk:MalAC0309_2162"/>
<gene>
    <name evidence="3" type="ORF">MalAC0309_2162</name>
    <name evidence="4" type="ORF">MalAC0309_2292</name>
    <name evidence="5" type="ORF">MalAC0309_2462</name>
</gene>
<proteinExistence type="predicted"/>
<feature type="domain" description="Transposase IS204/IS1001/IS1096/IS1165 zinc-finger" evidence="2">
    <location>
        <begin position="50"/>
        <end position="93"/>
    </location>
</feature>
<evidence type="ECO:0000313" key="5">
    <source>
        <dbReference type="EMBL" id="BAU33302.1"/>
    </source>
</evidence>
<reference evidence="4" key="1">
    <citation type="submission" date="2015-12" db="EMBL/GenBank/DDBJ databases">
        <authorList>
            <consortium name="Microcella alkaliphila JAM AC0309 genome sequencing consortium"/>
            <person name="Kurata A."/>
            <person name="Hirose Y."/>
            <person name="Kishimoto N."/>
            <person name="Kobayashi T."/>
        </authorList>
    </citation>
    <scope>NUCLEOTIDE SEQUENCE</scope>
    <source>
        <strain evidence="4">JAM AC0309</strain>
    </source>
</reference>
<dbReference type="Proteomes" id="UP000218965">
    <property type="component" value="Chromosome"/>
</dbReference>
<dbReference type="EMBL" id="AP017315">
    <property type="protein sequence ID" value="BAU33302.1"/>
    <property type="molecule type" value="Genomic_DNA"/>
</dbReference>
<feature type="domain" description="Transposase IS204/IS1001/IS1096/IS1165 DDE" evidence="1">
    <location>
        <begin position="192"/>
        <end position="434"/>
    </location>
</feature>
<dbReference type="Pfam" id="PF01610">
    <property type="entry name" value="DDE_Tnp_ISL3"/>
    <property type="match status" value="1"/>
</dbReference>
<dbReference type="KEGG" id="malk:MalAC0309_2292"/>
<evidence type="ECO:0000313" key="4">
    <source>
        <dbReference type="EMBL" id="BAU33134.1"/>
    </source>
</evidence>
<evidence type="ECO:0000259" key="2">
    <source>
        <dbReference type="Pfam" id="PF14690"/>
    </source>
</evidence>
<protein>
    <submittedName>
        <fullName evidence="4">Transposase IS204/IS1001/IS1096/IS1165 family protein</fullName>
    </submittedName>
</protein>
<organism evidence="4 6">
    <name type="scientific">Microcella alkaliphila</name>
    <dbReference type="NCBI Taxonomy" id="279828"/>
    <lineage>
        <taxon>Bacteria</taxon>
        <taxon>Bacillati</taxon>
        <taxon>Actinomycetota</taxon>
        <taxon>Actinomycetes</taxon>
        <taxon>Micrococcales</taxon>
        <taxon>Microbacteriaceae</taxon>
        <taxon>Microcella</taxon>
    </lineage>
</organism>
<name>A0A0U5BJ48_9MICO</name>
<dbReference type="RefSeq" id="WP_231923925.1">
    <property type="nucleotide sequence ID" value="NZ_AP017315.1"/>
</dbReference>
<dbReference type="NCBIfam" id="NF033550">
    <property type="entry name" value="transpos_ISL3"/>
    <property type="match status" value="1"/>
</dbReference>
<dbReference type="PANTHER" id="PTHR33498">
    <property type="entry name" value="TRANSPOSASE FOR INSERTION SEQUENCE ELEMENT IS1557"/>
    <property type="match status" value="1"/>
</dbReference>
<dbReference type="KEGG" id="malk:MalAC0309_2462"/>
<reference evidence="4 6" key="3">
    <citation type="submission" date="2016-01" db="EMBL/GenBank/DDBJ databases">
        <title>Microcella alkaliphila JAM AC0309 whole genome shotgun sequence.</title>
        <authorList>
            <person name="Kurata A."/>
            <person name="Hirose Y."/>
            <person name="Kishimoto N."/>
            <person name="Kobayashi T."/>
        </authorList>
    </citation>
    <scope>NUCLEOTIDE SEQUENCE [LARGE SCALE GENOMIC DNA]</scope>
    <source>
        <strain evidence="4 6">JAM AC0309</strain>
    </source>
</reference>
<dbReference type="InterPro" id="IPR047951">
    <property type="entry name" value="Transpos_ISL3"/>
</dbReference>
<dbReference type="PANTHER" id="PTHR33498:SF1">
    <property type="entry name" value="TRANSPOSASE FOR INSERTION SEQUENCE ELEMENT IS1557"/>
    <property type="match status" value="1"/>
</dbReference>
<dbReference type="Pfam" id="PF14690">
    <property type="entry name" value="Zn_ribbon_ISL3"/>
    <property type="match status" value="1"/>
</dbReference>
<evidence type="ECO:0000313" key="6">
    <source>
        <dbReference type="Proteomes" id="UP000218965"/>
    </source>
</evidence>
<accession>A0A0U5BJ48</accession>
<evidence type="ECO:0000313" key="3">
    <source>
        <dbReference type="EMBL" id="BAU33005.1"/>
    </source>
</evidence>
<evidence type="ECO:0000259" key="1">
    <source>
        <dbReference type="Pfam" id="PF01610"/>
    </source>
</evidence>
<dbReference type="AlphaFoldDB" id="A0A0U5BJ48"/>
<dbReference type="InterPro" id="IPR002560">
    <property type="entry name" value="Transposase_DDE"/>
</dbReference>
<dbReference type="EMBL" id="AP017315">
    <property type="protein sequence ID" value="BAU33134.1"/>
    <property type="molecule type" value="Genomic_DNA"/>
</dbReference>
<reference evidence="6" key="2">
    <citation type="submission" date="2015-12" db="EMBL/GenBank/DDBJ databases">
        <authorList>
            <person name="Shamseldin A."/>
            <person name="Moawad H."/>
            <person name="Abd El-Rahim W.M."/>
            <person name="Sadowsky M.J."/>
        </authorList>
    </citation>
    <scope>NUCLEOTIDE SEQUENCE [LARGE SCALE GENOMIC DNA]</scope>
    <source>
        <strain evidence="6">JAM AC0309</strain>
    </source>
</reference>